<reference evidence="1" key="1">
    <citation type="submission" date="2014-09" db="EMBL/GenBank/DDBJ databases">
        <authorList>
            <person name="Magalhaes I.L.F."/>
            <person name="Oliveira U."/>
            <person name="Santos F.R."/>
            <person name="Vidigal T.H.D.A."/>
            <person name="Brescovit A.D."/>
            <person name="Santos A.J."/>
        </authorList>
    </citation>
    <scope>NUCLEOTIDE SEQUENCE</scope>
    <source>
        <tissue evidence="1">Shoot tissue taken approximately 20 cm above the soil surface</tissue>
    </source>
</reference>
<dbReference type="AlphaFoldDB" id="A0A0A9GVH7"/>
<evidence type="ECO:0000313" key="1">
    <source>
        <dbReference type="EMBL" id="JAE24573.1"/>
    </source>
</evidence>
<sequence>MDSTVSSRAVRLLIFARVYHFLPNTKSVIRTNLSCIGHCRAIWALDLIHLSLF</sequence>
<proteinExistence type="predicted"/>
<reference evidence="1" key="2">
    <citation type="journal article" date="2015" name="Data Brief">
        <title>Shoot transcriptome of the giant reed, Arundo donax.</title>
        <authorList>
            <person name="Barrero R.A."/>
            <person name="Guerrero F.D."/>
            <person name="Moolhuijzen P."/>
            <person name="Goolsby J.A."/>
            <person name="Tidwell J."/>
            <person name="Bellgard S.E."/>
            <person name="Bellgard M.I."/>
        </authorList>
    </citation>
    <scope>NUCLEOTIDE SEQUENCE</scope>
    <source>
        <tissue evidence="1">Shoot tissue taken approximately 20 cm above the soil surface</tissue>
    </source>
</reference>
<name>A0A0A9GVH7_ARUDO</name>
<protein>
    <submittedName>
        <fullName evidence="1">Uncharacterized protein</fullName>
    </submittedName>
</protein>
<dbReference type="EMBL" id="GBRH01173323">
    <property type="protein sequence ID" value="JAE24573.1"/>
    <property type="molecule type" value="Transcribed_RNA"/>
</dbReference>
<organism evidence="1">
    <name type="scientific">Arundo donax</name>
    <name type="common">Giant reed</name>
    <name type="synonym">Donax arundinaceus</name>
    <dbReference type="NCBI Taxonomy" id="35708"/>
    <lineage>
        <taxon>Eukaryota</taxon>
        <taxon>Viridiplantae</taxon>
        <taxon>Streptophyta</taxon>
        <taxon>Embryophyta</taxon>
        <taxon>Tracheophyta</taxon>
        <taxon>Spermatophyta</taxon>
        <taxon>Magnoliopsida</taxon>
        <taxon>Liliopsida</taxon>
        <taxon>Poales</taxon>
        <taxon>Poaceae</taxon>
        <taxon>PACMAD clade</taxon>
        <taxon>Arundinoideae</taxon>
        <taxon>Arundineae</taxon>
        <taxon>Arundo</taxon>
    </lineage>
</organism>
<accession>A0A0A9GVH7</accession>